<dbReference type="InterPro" id="IPR007278">
    <property type="entry name" value="DUF397"/>
</dbReference>
<dbReference type="EMBL" id="JAVDYC010000001">
    <property type="protein sequence ID" value="MDR7320828.1"/>
    <property type="molecule type" value="Genomic_DNA"/>
</dbReference>
<dbReference type="Proteomes" id="UP001183629">
    <property type="component" value="Unassembled WGS sequence"/>
</dbReference>
<evidence type="ECO:0000256" key="1">
    <source>
        <dbReference type="SAM" id="MobiDB-lite"/>
    </source>
</evidence>
<evidence type="ECO:0000259" key="2">
    <source>
        <dbReference type="Pfam" id="PF04149"/>
    </source>
</evidence>
<feature type="compositionally biased region" description="Basic and acidic residues" evidence="1">
    <location>
        <begin position="25"/>
        <end position="43"/>
    </location>
</feature>
<comment type="caution">
    <text evidence="3">The sequence shown here is derived from an EMBL/GenBank/DDBJ whole genome shotgun (WGS) entry which is preliminary data.</text>
</comment>
<gene>
    <name evidence="3" type="ORF">J2S44_001078</name>
</gene>
<name>A0AAE3ZMH5_9ACTN</name>
<feature type="region of interest" description="Disordered" evidence="1">
    <location>
        <begin position="1"/>
        <end position="43"/>
    </location>
</feature>
<proteinExistence type="predicted"/>
<reference evidence="3 4" key="1">
    <citation type="submission" date="2023-07" db="EMBL/GenBank/DDBJ databases">
        <title>Sequencing the genomes of 1000 actinobacteria strains.</title>
        <authorList>
            <person name="Klenk H.-P."/>
        </authorList>
    </citation>
    <scope>NUCLEOTIDE SEQUENCE [LARGE SCALE GENOMIC DNA]</scope>
    <source>
        <strain evidence="3 4">DSM 44711</strain>
    </source>
</reference>
<sequence length="64" mass="7283">MSESMPGSRTGWRKSNRSGPADNCVEVRDEDSTTAVRDSKDPDGDMLRFSRNAWFTFVADLRNR</sequence>
<protein>
    <recommendedName>
        <fullName evidence="2">DUF397 domain-containing protein</fullName>
    </recommendedName>
</protein>
<keyword evidence="4" id="KW-1185">Reference proteome</keyword>
<evidence type="ECO:0000313" key="3">
    <source>
        <dbReference type="EMBL" id="MDR7320828.1"/>
    </source>
</evidence>
<feature type="domain" description="DUF397" evidence="2">
    <location>
        <begin position="11"/>
        <end position="62"/>
    </location>
</feature>
<accession>A0AAE3ZMH5</accession>
<dbReference type="AlphaFoldDB" id="A0AAE3ZMH5"/>
<evidence type="ECO:0000313" key="4">
    <source>
        <dbReference type="Proteomes" id="UP001183629"/>
    </source>
</evidence>
<dbReference type="Pfam" id="PF04149">
    <property type="entry name" value="DUF397"/>
    <property type="match status" value="1"/>
</dbReference>
<dbReference type="RefSeq" id="WP_310409488.1">
    <property type="nucleotide sequence ID" value="NZ_JAVDYC010000001.1"/>
</dbReference>
<organism evidence="3 4">
    <name type="scientific">Catenuloplanes niger</name>
    <dbReference type="NCBI Taxonomy" id="587534"/>
    <lineage>
        <taxon>Bacteria</taxon>
        <taxon>Bacillati</taxon>
        <taxon>Actinomycetota</taxon>
        <taxon>Actinomycetes</taxon>
        <taxon>Micromonosporales</taxon>
        <taxon>Micromonosporaceae</taxon>
        <taxon>Catenuloplanes</taxon>
    </lineage>
</organism>